<dbReference type="Gene3D" id="1.20.1250.20">
    <property type="entry name" value="MFS general substrate transporter like domains"/>
    <property type="match status" value="1"/>
</dbReference>
<feature type="transmembrane region" description="Helical" evidence="5">
    <location>
        <begin position="157"/>
        <end position="181"/>
    </location>
</feature>
<accession>A0A6C0TYN7</accession>
<keyword evidence="2 5" id="KW-0812">Transmembrane</keyword>
<feature type="transmembrane region" description="Helical" evidence="5">
    <location>
        <begin position="60"/>
        <end position="86"/>
    </location>
</feature>
<dbReference type="InterPro" id="IPR020846">
    <property type="entry name" value="MFS_dom"/>
</dbReference>
<keyword evidence="4 5" id="KW-0472">Membrane</keyword>
<dbReference type="AlphaFoldDB" id="A0A6C0TYN7"/>
<evidence type="ECO:0000256" key="3">
    <source>
        <dbReference type="ARBA" id="ARBA00022989"/>
    </source>
</evidence>
<feature type="transmembrane region" description="Helical" evidence="5">
    <location>
        <begin position="187"/>
        <end position="214"/>
    </location>
</feature>
<feature type="transmembrane region" description="Helical" evidence="5">
    <location>
        <begin position="98"/>
        <end position="119"/>
    </location>
</feature>
<gene>
    <name evidence="7" type="ORF">G3T16_05410</name>
</gene>
<evidence type="ECO:0000259" key="6">
    <source>
        <dbReference type="PROSITE" id="PS50850"/>
    </source>
</evidence>
<sequence>MTESGSSRQASTLNFSQQIREGKLTARQILVIGLLGLLVLSDGMDNQVLGLIAHDLARDLAIPISSFGLVFSISLIGAIVGALFLTAAADQWLGRKKVVVFGMSLAGIGTVVTACVGTLEELMIVRFLTGVGLGAALPTAISLAAELSPQRLSRRVVTLMIAFVPLGSLLGGLMARVIIPWSNWQMLLYVVGAGTLVLTAMAALIVPESIHFLVRKKQDQRRAVSAVRKLFQVNGISAVTVDNDAVDESANDKKLVANLFKGNMWKLTLLFWLVFMMNQAILYFVINWTPALLLSSGMAATAGMDAAAMFGLGGAIGTIAQGWLTTRYGLYKVLFIEIAVYIISMLILPVTLQYPQLAPVFIFVIAATICAYHAGCILVILESYPESIKNTGFGWAFGVGRIGASGAPVIAGYLLAIGWSPAAVFLAATTPGVLSGVALLCVRFAMAQRWRNQCEVQAIA</sequence>
<protein>
    <submittedName>
        <fullName evidence="7">MFS transporter</fullName>
    </submittedName>
</protein>
<proteinExistence type="predicted"/>
<feature type="transmembrane region" description="Helical" evidence="5">
    <location>
        <begin position="306"/>
        <end position="326"/>
    </location>
</feature>
<organism evidence="7 8">
    <name type="scientific">Kineobactrum salinum</name>
    <dbReference type="NCBI Taxonomy" id="2708301"/>
    <lineage>
        <taxon>Bacteria</taxon>
        <taxon>Pseudomonadati</taxon>
        <taxon>Pseudomonadota</taxon>
        <taxon>Gammaproteobacteria</taxon>
        <taxon>Cellvibrionales</taxon>
        <taxon>Halieaceae</taxon>
        <taxon>Kineobactrum</taxon>
    </lineage>
</organism>
<feature type="transmembrane region" description="Helical" evidence="5">
    <location>
        <begin position="422"/>
        <end position="442"/>
    </location>
</feature>
<dbReference type="SUPFAM" id="SSF103473">
    <property type="entry name" value="MFS general substrate transporter"/>
    <property type="match status" value="1"/>
</dbReference>
<evidence type="ECO:0000313" key="7">
    <source>
        <dbReference type="EMBL" id="QIB64911.1"/>
    </source>
</evidence>
<evidence type="ECO:0000256" key="1">
    <source>
        <dbReference type="ARBA" id="ARBA00004141"/>
    </source>
</evidence>
<dbReference type="PANTHER" id="PTHR23508">
    <property type="entry name" value="CARBOXYLIC ACID TRANSPORTER PROTEIN HOMOLOG"/>
    <property type="match status" value="1"/>
</dbReference>
<keyword evidence="8" id="KW-1185">Reference proteome</keyword>
<dbReference type="RefSeq" id="WP_163494160.1">
    <property type="nucleotide sequence ID" value="NZ_CP048711.1"/>
</dbReference>
<evidence type="ECO:0000256" key="2">
    <source>
        <dbReference type="ARBA" id="ARBA00022692"/>
    </source>
</evidence>
<name>A0A6C0TYN7_9GAMM</name>
<feature type="transmembrane region" description="Helical" evidence="5">
    <location>
        <begin position="125"/>
        <end position="145"/>
    </location>
</feature>
<reference evidence="7 8" key="1">
    <citation type="submission" date="2020-02" db="EMBL/GenBank/DDBJ databases">
        <title>Genome sequencing for Kineobactrum sp. M2.</title>
        <authorList>
            <person name="Park S.-J."/>
        </authorList>
    </citation>
    <scope>NUCLEOTIDE SEQUENCE [LARGE SCALE GENOMIC DNA]</scope>
    <source>
        <strain evidence="7 8">M2</strain>
    </source>
</reference>
<feature type="transmembrane region" description="Helical" evidence="5">
    <location>
        <begin position="333"/>
        <end position="354"/>
    </location>
</feature>
<dbReference type="PROSITE" id="PS50850">
    <property type="entry name" value="MFS"/>
    <property type="match status" value="1"/>
</dbReference>
<comment type="subcellular location">
    <subcellularLocation>
        <location evidence="1">Membrane</location>
        <topology evidence="1">Multi-pass membrane protein</topology>
    </subcellularLocation>
</comment>
<evidence type="ECO:0000256" key="4">
    <source>
        <dbReference type="ARBA" id="ARBA00023136"/>
    </source>
</evidence>
<dbReference type="PANTHER" id="PTHR23508:SF10">
    <property type="entry name" value="CARBOXYLIC ACID TRANSPORTER PROTEIN HOMOLOG"/>
    <property type="match status" value="1"/>
</dbReference>
<dbReference type="KEGG" id="kim:G3T16_05410"/>
<dbReference type="GO" id="GO:0046943">
    <property type="term" value="F:carboxylic acid transmembrane transporter activity"/>
    <property type="evidence" value="ECO:0007669"/>
    <property type="project" value="TreeGrafter"/>
</dbReference>
<feature type="transmembrane region" description="Helical" evidence="5">
    <location>
        <begin position="360"/>
        <end position="381"/>
    </location>
</feature>
<dbReference type="InterPro" id="IPR036259">
    <property type="entry name" value="MFS_trans_sf"/>
</dbReference>
<evidence type="ECO:0000313" key="8">
    <source>
        <dbReference type="Proteomes" id="UP000477680"/>
    </source>
</evidence>
<dbReference type="GO" id="GO:0005886">
    <property type="term" value="C:plasma membrane"/>
    <property type="evidence" value="ECO:0007669"/>
    <property type="project" value="TreeGrafter"/>
</dbReference>
<keyword evidence="3 5" id="KW-1133">Transmembrane helix</keyword>
<dbReference type="Pfam" id="PF07690">
    <property type="entry name" value="MFS_1"/>
    <property type="match status" value="1"/>
</dbReference>
<dbReference type="EMBL" id="CP048711">
    <property type="protein sequence ID" value="QIB64911.1"/>
    <property type="molecule type" value="Genomic_DNA"/>
</dbReference>
<dbReference type="Proteomes" id="UP000477680">
    <property type="component" value="Chromosome"/>
</dbReference>
<feature type="transmembrane region" description="Helical" evidence="5">
    <location>
        <begin position="267"/>
        <end position="286"/>
    </location>
</feature>
<feature type="transmembrane region" description="Helical" evidence="5">
    <location>
        <begin position="24"/>
        <end position="40"/>
    </location>
</feature>
<feature type="transmembrane region" description="Helical" evidence="5">
    <location>
        <begin position="393"/>
        <end position="416"/>
    </location>
</feature>
<feature type="domain" description="Major facilitator superfamily (MFS) profile" evidence="6">
    <location>
        <begin position="31"/>
        <end position="450"/>
    </location>
</feature>
<dbReference type="InterPro" id="IPR011701">
    <property type="entry name" value="MFS"/>
</dbReference>
<evidence type="ECO:0000256" key="5">
    <source>
        <dbReference type="SAM" id="Phobius"/>
    </source>
</evidence>